<keyword evidence="16" id="KW-1185">Reference proteome</keyword>
<keyword evidence="3 12" id="KW-0633">Potassium transport</keyword>
<feature type="region of interest" description="Disordered" evidence="13">
    <location>
        <begin position="82"/>
        <end position="115"/>
    </location>
</feature>
<dbReference type="GO" id="GO:0005242">
    <property type="term" value="F:inward rectifier potassium channel activity"/>
    <property type="evidence" value="ECO:0007669"/>
    <property type="project" value="InterPro"/>
</dbReference>
<comment type="catalytic activity">
    <reaction evidence="11">
        <text>K(+)(in) = K(+)(out)</text>
        <dbReference type="Rhea" id="RHEA:29463"/>
        <dbReference type="ChEBI" id="CHEBI:29103"/>
    </reaction>
</comment>
<proteinExistence type="inferred from homology"/>
<dbReference type="GO" id="GO:0005886">
    <property type="term" value="C:plasma membrane"/>
    <property type="evidence" value="ECO:0007669"/>
    <property type="project" value="TreeGrafter"/>
</dbReference>
<evidence type="ECO:0000256" key="3">
    <source>
        <dbReference type="ARBA" id="ARBA00022538"/>
    </source>
</evidence>
<evidence type="ECO:0000256" key="12">
    <source>
        <dbReference type="RuleBase" id="RU003822"/>
    </source>
</evidence>
<keyword evidence="4 12" id="KW-0812">Transmembrane</keyword>
<keyword evidence="7" id="KW-1133">Transmembrane helix</keyword>
<evidence type="ECO:0000256" key="8">
    <source>
        <dbReference type="ARBA" id="ARBA00023065"/>
    </source>
</evidence>
<accession>A0AA47P315</accession>
<comment type="similarity">
    <text evidence="12">Belongs to the inward rectifier-type potassium channel (TC 1.A.2.1) family.</text>
</comment>
<dbReference type="PRINTS" id="PR01320">
    <property type="entry name" value="KIRCHANNEL"/>
</dbReference>
<evidence type="ECO:0000256" key="2">
    <source>
        <dbReference type="ARBA" id="ARBA00022448"/>
    </source>
</evidence>
<evidence type="ECO:0000256" key="9">
    <source>
        <dbReference type="ARBA" id="ARBA00023136"/>
    </source>
</evidence>
<keyword evidence="2 12" id="KW-0813">Transport</keyword>
<evidence type="ECO:0000256" key="1">
    <source>
        <dbReference type="ARBA" id="ARBA00004141"/>
    </source>
</evidence>
<dbReference type="InterPro" id="IPR013518">
    <property type="entry name" value="K_chnl_inward-rec_Kir_cyto"/>
</dbReference>
<reference evidence="15" key="1">
    <citation type="journal article" date="2023" name="Front. Mar. Sci.">
        <title>A new Merluccius polli reference genome to investigate the effects of global change in West African waters.</title>
        <authorList>
            <person name="Mateo J.L."/>
            <person name="Blanco-Fernandez C."/>
            <person name="Garcia-Vazquez E."/>
            <person name="Machado-Schiaffino G."/>
        </authorList>
    </citation>
    <scope>NUCLEOTIDE SEQUENCE</scope>
    <source>
        <strain evidence="15">C29</strain>
        <tissue evidence="15">Fin</tissue>
    </source>
</reference>
<dbReference type="GO" id="GO:1990573">
    <property type="term" value="P:potassium ion import across plasma membrane"/>
    <property type="evidence" value="ECO:0007669"/>
    <property type="project" value="TreeGrafter"/>
</dbReference>
<sequence length="115" mass="12527">MTCQARTSYTEDEILWGHRFESCLSLEKGAFRVDYGAFDKTFEVQMSPISAKDRKAATDQVGGGGEVMAAVIIITRCSLEMQRGGRSRDPRHAAHPVRSGDATPRISPPAPPPPP</sequence>
<keyword evidence="9" id="KW-0472">Membrane</keyword>
<dbReference type="EMBL" id="JAOPHQ010001997">
    <property type="protein sequence ID" value="KAK0148806.1"/>
    <property type="molecule type" value="Genomic_DNA"/>
</dbReference>
<evidence type="ECO:0000256" key="7">
    <source>
        <dbReference type="ARBA" id="ARBA00022989"/>
    </source>
</evidence>
<feature type="compositionally biased region" description="Pro residues" evidence="13">
    <location>
        <begin position="106"/>
        <end position="115"/>
    </location>
</feature>
<dbReference type="Gene3D" id="2.60.40.1400">
    <property type="entry name" value="G protein-activated inward rectifier potassium channel 1"/>
    <property type="match status" value="1"/>
</dbReference>
<dbReference type="InterPro" id="IPR016449">
    <property type="entry name" value="K_chnl_inward-rec_Kir"/>
</dbReference>
<protein>
    <submittedName>
        <fullName evidence="15">G protein-activated inward rectifier potassium channel 1</fullName>
    </submittedName>
</protein>
<evidence type="ECO:0000256" key="10">
    <source>
        <dbReference type="ARBA" id="ARBA00023303"/>
    </source>
</evidence>
<comment type="caution">
    <text evidence="15">The sequence shown here is derived from an EMBL/GenBank/DDBJ whole genome shotgun (WGS) entry which is preliminary data.</text>
</comment>
<dbReference type="PANTHER" id="PTHR11767:SF116">
    <property type="entry name" value="G PROTEIN-ACTIVATED INWARD RECTIFIER POTASSIUM CHANNEL 4"/>
    <property type="match status" value="1"/>
</dbReference>
<organism evidence="15 16">
    <name type="scientific">Merluccius polli</name>
    <name type="common">Benguela hake</name>
    <name type="synonym">Merluccius cadenati</name>
    <dbReference type="NCBI Taxonomy" id="89951"/>
    <lineage>
        <taxon>Eukaryota</taxon>
        <taxon>Metazoa</taxon>
        <taxon>Chordata</taxon>
        <taxon>Craniata</taxon>
        <taxon>Vertebrata</taxon>
        <taxon>Euteleostomi</taxon>
        <taxon>Actinopterygii</taxon>
        <taxon>Neopterygii</taxon>
        <taxon>Teleostei</taxon>
        <taxon>Neoteleostei</taxon>
        <taxon>Acanthomorphata</taxon>
        <taxon>Zeiogadaria</taxon>
        <taxon>Gadariae</taxon>
        <taxon>Gadiformes</taxon>
        <taxon>Gadoidei</taxon>
        <taxon>Merlucciidae</taxon>
        <taxon>Merluccius</taxon>
    </lineage>
</organism>
<keyword evidence="5 12" id="KW-0851">Voltage-gated channel</keyword>
<dbReference type="GO" id="GO:0034702">
    <property type="term" value="C:monoatomic ion channel complex"/>
    <property type="evidence" value="ECO:0007669"/>
    <property type="project" value="UniProtKB-KW"/>
</dbReference>
<evidence type="ECO:0000256" key="5">
    <source>
        <dbReference type="ARBA" id="ARBA00022882"/>
    </source>
</evidence>
<keyword evidence="6 12" id="KW-0630">Potassium</keyword>
<keyword evidence="10 12" id="KW-0407">Ion channel</keyword>
<evidence type="ECO:0000256" key="11">
    <source>
        <dbReference type="ARBA" id="ARBA00034430"/>
    </source>
</evidence>
<evidence type="ECO:0000313" key="16">
    <source>
        <dbReference type="Proteomes" id="UP001174136"/>
    </source>
</evidence>
<dbReference type="InterPro" id="IPR014756">
    <property type="entry name" value="Ig_E-set"/>
</dbReference>
<comment type="subcellular location">
    <subcellularLocation>
        <location evidence="1 12">Membrane</location>
        <topology evidence="1 12">Multi-pass membrane protein</topology>
    </subcellularLocation>
</comment>
<dbReference type="GO" id="GO:0034765">
    <property type="term" value="P:regulation of monoatomic ion transmembrane transport"/>
    <property type="evidence" value="ECO:0007669"/>
    <property type="project" value="TreeGrafter"/>
</dbReference>
<dbReference type="InterPro" id="IPR041647">
    <property type="entry name" value="IRK_C"/>
</dbReference>
<dbReference type="SUPFAM" id="SSF81296">
    <property type="entry name" value="E set domains"/>
    <property type="match status" value="1"/>
</dbReference>
<evidence type="ECO:0000256" key="13">
    <source>
        <dbReference type="SAM" id="MobiDB-lite"/>
    </source>
</evidence>
<feature type="domain" description="Inward rectifier potassium channel C-terminal" evidence="14">
    <location>
        <begin position="1"/>
        <end position="55"/>
    </location>
</feature>
<dbReference type="AlphaFoldDB" id="A0AA47P315"/>
<dbReference type="Pfam" id="PF17655">
    <property type="entry name" value="IRK_C"/>
    <property type="match status" value="1"/>
</dbReference>
<evidence type="ECO:0000313" key="15">
    <source>
        <dbReference type="EMBL" id="KAK0148806.1"/>
    </source>
</evidence>
<dbReference type="PANTHER" id="PTHR11767">
    <property type="entry name" value="INWARD RECTIFIER POTASSIUM CHANNEL"/>
    <property type="match status" value="1"/>
</dbReference>
<dbReference type="GO" id="GO:0007399">
    <property type="term" value="P:nervous system development"/>
    <property type="evidence" value="ECO:0007669"/>
    <property type="project" value="UniProtKB-ARBA"/>
</dbReference>
<name>A0AA47P315_MERPO</name>
<dbReference type="Proteomes" id="UP001174136">
    <property type="component" value="Unassembled WGS sequence"/>
</dbReference>
<evidence type="ECO:0000256" key="6">
    <source>
        <dbReference type="ARBA" id="ARBA00022958"/>
    </source>
</evidence>
<keyword evidence="8 12" id="KW-0406">Ion transport</keyword>
<evidence type="ECO:0000256" key="4">
    <source>
        <dbReference type="ARBA" id="ARBA00022692"/>
    </source>
</evidence>
<evidence type="ECO:0000259" key="14">
    <source>
        <dbReference type="Pfam" id="PF17655"/>
    </source>
</evidence>
<gene>
    <name evidence="15" type="primary">KCNJ3_0</name>
    <name evidence="15" type="ORF">N1851_010886</name>
</gene>